<feature type="non-terminal residue" evidence="1">
    <location>
        <position position="189"/>
    </location>
</feature>
<proteinExistence type="predicted"/>
<evidence type="ECO:0000313" key="1">
    <source>
        <dbReference type="EMBL" id="CAH3124838.1"/>
    </source>
</evidence>
<reference evidence="1 2" key="1">
    <citation type="submission" date="2022-05" db="EMBL/GenBank/DDBJ databases">
        <authorList>
            <consortium name="Genoscope - CEA"/>
            <person name="William W."/>
        </authorList>
    </citation>
    <scope>NUCLEOTIDE SEQUENCE [LARGE SCALE GENOMIC DNA]</scope>
</reference>
<comment type="caution">
    <text evidence="1">The sequence shown here is derived from an EMBL/GenBank/DDBJ whole genome shotgun (WGS) entry which is preliminary data.</text>
</comment>
<organism evidence="1 2">
    <name type="scientific">Porites lobata</name>
    <dbReference type="NCBI Taxonomy" id="104759"/>
    <lineage>
        <taxon>Eukaryota</taxon>
        <taxon>Metazoa</taxon>
        <taxon>Cnidaria</taxon>
        <taxon>Anthozoa</taxon>
        <taxon>Hexacorallia</taxon>
        <taxon>Scleractinia</taxon>
        <taxon>Fungiina</taxon>
        <taxon>Poritidae</taxon>
        <taxon>Porites</taxon>
    </lineage>
</organism>
<evidence type="ECO:0008006" key="3">
    <source>
        <dbReference type="Google" id="ProtNLM"/>
    </source>
</evidence>
<dbReference type="SUPFAM" id="SSF52540">
    <property type="entry name" value="P-loop containing nucleoside triphosphate hydrolases"/>
    <property type="match status" value="1"/>
</dbReference>
<dbReference type="InterPro" id="IPR006758">
    <property type="entry name" value="A32L"/>
</dbReference>
<protein>
    <recommendedName>
        <fullName evidence="3">AAA+ ATPase domain-containing protein</fullName>
    </recommendedName>
</protein>
<dbReference type="Proteomes" id="UP001159405">
    <property type="component" value="Unassembled WGS sequence"/>
</dbReference>
<evidence type="ECO:0000313" key="2">
    <source>
        <dbReference type="Proteomes" id="UP001159405"/>
    </source>
</evidence>
<dbReference type="InterPro" id="IPR027417">
    <property type="entry name" value="P-loop_NTPase"/>
</dbReference>
<accession>A0ABN8NWB4</accession>
<sequence length="189" mass="21936">MSLSTLTERAKFVQPFTMALYGSTNTGKTNFVLNLLKNLALLVDKKMRTIIYCYGSTWQSPIFDEMESMGVLMHKGLPEKIEDLLQDRPTPAIMIFDDLETDIEKSSMMADCVKKNSHHMDVSIIILYQSLFPLGKRARQIRQNINVMVFFKFSMEIRSLKLRFSGFVPTDRMMDFVNHIYMPWVSREG</sequence>
<dbReference type="EMBL" id="CALNXK010000040">
    <property type="protein sequence ID" value="CAH3124838.1"/>
    <property type="molecule type" value="Genomic_DNA"/>
</dbReference>
<name>A0ABN8NWB4_9CNID</name>
<dbReference type="Pfam" id="PF04665">
    <property type="entry name" value="Pox_A32"/>
    <property type="match status" value="1"/>
</dbReference>
<gene>
    <name evidence="1" type="ORF">PLOB_00031413</name>
</gene>
<keyword evidence="2" id="KW-1185">Reference proteome</keyword>